<evidence type="ECO:0000259" key="1">
    <source>
        <dbReference type="Pfam" id="PF13175"/>
    </source>
</evidence>
<proteinExistence type="predicted"/>
<dbReference type="PANTHER" id="PTHR43581:SF4">
    <property type="entry name" value="ATP_GTP PHOSPHATASE"/>
    <property type="match status" value="1"/>
</dbReference>
<dbReference type="CDD" id="cd00267">
    <property type="entry name" value="ABC_ATPase"/>
    <property type="match status" value="1"/>
</dbReference>
<comment type="caution">
    <text evidence="2">The sequence shown here is derived from an EMBL/GenBank/DDBJ whole genome shotgun (WGS) entry which is preliminary data.</text>
</comment>
<dbReference type="InterPro" id="IPR051396">
    <property type="entry name" value="Bact_Antivir_Def_Nuclease"/>
</dbReference>
<organism evidence="2 3">
    <name type="scientific">Microcystis aeruginosa NIES-2519</name>
    <dbReference type="NCBI Taxonomy" id="2303981"/>
    <lineage>
        <taxon>Bacteria</taxon>
        <taxon>Bacillati</taxon>
        <taxon>Cyanobacteriota</taxon>
        <taxon>Cyanophyceae</taxon>
        <taxon>Oscillatoriophycideae</taxon>
        <taxon>Chroococcales</taxon>
        <taxon>Microcystaceae</taxon>
        <taxon>Microcystis</taxon>
    </lineage>
</organism>
<evidence type="ECO:0000313" key="2">
    <source>
        <dbReference type="EMBL" id="GCA69106.1"/>
    </source>
</evidence>
<dbReference type="InterPro" id="IPR041685">
    <property type="entry name" value="AAA_GajA/Old/RecF-like"/>
</dbReference>
<gene>
    <name evidence="2" type="ORF">MiYa_00628</name>
</gene>
<sequence length="486" mass="56182">MMKIKLLNLGSIKEAEVDLRPLTVIIGPNNSNKTYIAYSIYGLWINQLDGFYFSSEILEKIEFTNQADHWSLKIDRHFYDVISEIVQKSASEFSGIKLQSFFQDSSGKIFEKTKFSIEISEDDIKTAIEKVLADTIEYRGSLASLGIKKIERSENNNEILFYQEKEDKINNYKDIVFLNFVAAVVKFSFSDALPLPAERNAFINTYKMLGNRRYKLLKGNQRELLTQGRINRRINRDRQLELLKEQGDIRYPQPVEDFLDFLTDIELENKPDPIAKNKNDFQKLADQIEKYIQNNNKTIFKKTKIGGREIKVSVKRSLEIDLYNASSSIKQLAPLLLYLRYRAKSGDFLVIDEPEMNLHPESQVKLLESLAILVNLGVRILLTTHSPYLMAHLNNIVNGNHQNPELLAEQAKLLYLQDSRAFLKMEQVSAYEMKNNQLLSLHDPEYGIRWDTLSDVSVDIQQKFFAIYEAGQQNQETEEGCSSEEE</sequence>
<dbReference type="Gene3D" id="3.40.50.300">
    <property type="entry name" value="P-loop containing nucleotide triphosphate hydrolases"/>
    <property type="match status" value="1"/>
</dbReference>
<feature type="domain" description="Endonuclease GajA/Old nuclease/RecF-like AAA" evidence="1">
    <location>
        <begin position="3"/>
        <end position="389"/>
    </location>
</feature>
<accession>A0A5A5R9N7</accession>
<reference evidence="2 3" key="1">
    <citation type="submission" date="2018-09" db="EMBL/GenBank/DDBJ databases">
        <title>Evolutionary history of phycoerythrin pigmentation in the water bloom-forming cyanobacterium Microcystis aeruginosa.</title>
        <authorList>
            <person name="Tanabe Y."/>
            <person name="Tanabe Y."/>
            <person name="Yamaguchi H."/>
        </authorList>
    </citation>
    <scope>NUCLEOTIDE SEQUENCE [LARGE SCALE GENOMIC DNA]</scope>
    <source>
        <strain evidence="2 3">NIES-2519</strain>
    </source>
</reference>
<dbReference type="Proteomes" id="UP000323569">
    <property type="component" value="Unassembled WGS sequence"/>
</dbReference>
<dbReference type="InterPro" id="IPR027417">
    <property type="entry name" value="P-loop_NTPase"/>
</dbReference>
<dbReference type="RefSeq" id="WP_149978825.1">
    <property type="nucleotide sequence ID" value="NZ_BHVO01000006.1"/>
</dbReference>
<evidence type="ECO:0000313" key="3">
    <source>
        <dbReference type="Proteomes" id="UP000323569"/>
    </source>
</evidence>
<dbReference type="EMBL" id="BHVO01000006">
    <property type="protein sequence ID" value="GCA69106.1"/>
    <property type="molecule type" value="Genomic_DNA"/>
</dbReference>
<dbReference type="Pfam" id="PF13175">
    <property type="entry name" value="AAA_15"/>
    <property type="match status" value="1"/>
</dbReference>
<dbReference type="SUPFAM" id="SSF52540">
    <property type="entry name" value="P-loop containing nucleoside triphosphate hydrolases"/>
    <property type="match status" value="1"/>
</dbReference>
<name>A0A5A5R9N7_MICAE</name>
<dbReference type="AlphaFoldDB" id="A0A5A5R9N7"/>
<dbReference type="PANTHER" id="PTHR43581">
    <property type="entry name" value="ATP/GTP PHOSPHATASE"/>
    <property type="match status" value="1"/>
</dbReference>
<protein>
    <recommendedName>
        <fullName evidence="1">Endonuclease GajA/Old nuclease/RecF-like AAA domain-containing protein</fullName>
    </recommendedName>
</protein>